<dbReference type="RefSeq" id="WP_317488460.1">
    <property type="nucleotide sequence ID" value="NZ_CP136051.1"/>
</dbReference>
<dbReference type="SUPFAM" id="SSF53300">
    <property type="entry name" value="vWA-like"/>
    <property type="match status" value="1"/>
</dbReference>
<evidence type="ECO:0000313" key="1">
    <source>
        <dbReference type="EMBL" id="WOK05702.1"/>
    </source>
</evidence>
<evidence type="ECO:0000313" key="2">
    <source>
        <dbReference type="Proteomes" id="UP001302349"/>
    </source>
</evidence>
<dbReference type="EMBL" id="CP136051">
    <property type="protein sequence ID" value="WOK05702.1"/>
    <property type="molecule type" value="Genomic_DNA"/>
</dbReference>
<dbReference type="Gene3D" id="3.40.50.410">
    <property type="entry name" value="von Willebrand factor, type A domain"/>
    <property type="match status" value="1"/>
</dbReference>
<name>A0ABZ0IKZ9_9BACT</name>
<sequence>MHLLFLLGFLSLQNRIDEPPIKFVIESNKTTVIEGECFILTAYLIFPSDSIGFSLPPNFSQQVSELRSKMKQENYFYHENLKPEPFFEDLLINGKKYRRFELTEIAACPCTDDDITIRSHKLTLLKDKTFETELESQPLNIRVNAIDQNLQDSLYINYFYKMVGVFDLYEKIENEKKSYTVGDTIDFTLRVYGEGISFPVDLNIKNSDDWIVETRGITQKDTVRSGKMRMFKTFNLKLIPLKPSAGFAFSDLFSWTYFSLAENKLVVLAPKTVVEIDNNISYDPPEPKKRKPISTAIAMDISESMQIIDYYPNRRYKAFEVTNILRNKNCAIPVLYFSGEVFNVDRCNLLDVKIPDKMRKGTALGDAVWQALKLLEGGQGERNIILIGDGDETAGTVPAMKIAKLANEMGVKIHTVGIGYSDSVPIPVTLNQKVDTVYLDNTFRDDLFKAVSRASGGAYYWIDKYVDPRLTLQDLVQTIK</sequence>
<keyword evidence="2" id="KW-1185">Reference proteome</keyword>
<dbReference type="InterPro" id="IPR036465">
    <property type="entry name" value="vWFA_dom_sf"/>
</dbReference>
<dbReference type="Proteomes" id="UP001302349">
    <property type="component" value="Chromosome"/>
</dbReference>
<organism evidence="1 2">
    <name type="scientific">Imperialibacter roseus</name>
    <dbReference type="NCBI Taxonomy" id="1324217"/>
    <lineage>
        <taxon>Bacteria</taxon>
        <taxon>Pseudomonadati</taxon>
        <taxon>Bacteroidota</taxon>
        <taxon>Cytophagia</taxon>
        <taxon>Cytophagales</taxon>
        <taxon>Flammeovirgaceae</taxon>
        <taxon>Imperialibacter</taxon>
    </lineage>
</organism>
<proteinExistence type="predicted"/>
<evidence type="ECO:0008006" key="3">
    <source>
        <dbReference type="Google" id="ProtNLM"/>
    </source>
</evidence>
<reference evidence="1 2" key="1">
    <citation type="journal article" date="2023" name="Microbiol. Resour. Announc.">
        <title>Complete Genome Sequence of Imperialibacter roseus strain P4T.</title>
        <authorList>
            <person name="Tizabi D.R."/>
            <person name="Bachvaroff T."/>
            <person name="Hill R.T."/>
        </authorList>
    </citation>
    <scope>NUCLEOTIDE SEQUENCE [LARGE SCALE GENOMIC DNA]</scope>
    <source>
        <strain evidence="1 2">P4T</strain>
    </source>
</reference>
<gene>
    <name evidence="1" type="ORF">RT717_21740</name>
</gene>
<protein>
    <recommendedName>
        <fullName evidence="3">VWFA domain-containing protein</fullName>
    </recommendedName>
</protein>
<accession>A0ABZ0IKZ9</accession>